<feature type="transmembrane region" description="Helical" evidence="6">
    <location>
        <begin position="26"/>
        <end position="58"/>
    </location>
</feature>
<evidence type="ECO:0000256" key="2">
    <source>
        <dbReference type="ARBA" id="ARBA00022448"/>
    </source>
</evidence>
<keyword evidence="4 6" id="KW-1133">Transmembrane helix</keyword>
<sequence length="173" mass="18941">MCSALPSSGGQYHFTYIVAPTFSKNFAAYAVGILNILAWWINTASGTIFTAISAFAISKIWYPEFTGEQWQVYLCYVLVLALTLVPIFTVHQRHIDRLTKVSMSVSIVGFVLVVIWLESRARVDDEHWSRATPVETVGTLRSSAITGFMCGGTRMAVGPGEGERVGPLAIFGS</sequence>
<keyword evidence="8" id="KW-1185">Reference proteome</keyword>
<dbReference type="EMBL" id="VCAU01000153">
    <property type="protein sequence ID" value="KAF9883680.1"/>
    <property type="molecule type" value="Genomic_DNA"/>
</dbReference>
<evidence type="ECO:0000256" key="4">
    <source>
        <dbReference type="ARBA" id="ARBA00022989"/>
    </source>
</evidence>
<reference evidence="7" key="2">
    <citation type="submission" date="2020-02" db="EMBL/GenBank/DDBJ databases">
        <authorList>
            <person name="Gilchrist C.L.M."/>
            <person name="Chooi Y.-H."/>
        </authorList>
    </citation>
    <scope>NUCLEOTIDE SEQUENCE</scope>
    <source>
        <strain evidence="7">MST-FP2251</strain>
    </source>
</reference>
<evidence type="ECO:0000256" key="1">
    <source>
        <dbReference type="ARBA" id="ARBA00004141"/>
    </source>
</evidence>
<dbReference type="InterPro" id="IPR002293">
    <property type="entry name" value="AA/rel_permease1"/>
</dbReference>
<comment type="caution">
    <text evidence="7">The sequence shown here is derived from an EMBL/GenBank/DDBJ whole genome shotgun (WGS) entry which is preliminary data.</text>
</comment>
<evidence type="ECO:0000256" key="5">
    <source>
        <dbReference type="ARBA" id="ARBA00023136"/>
    </source>
</evidence>
<evidence type="ECO:0000313" key="7">
    <source>
        <dbReference type="EMBL" id="KAF9883680.1"/>
    </source>
</evidence>
<dbReference type="AlphaFoldDB" id="A0AAD4CBZ6"/>
<organism evidence="7 8">
    <name type="scientific">Aspergillus nanangensis</name>
    <dbReference type="NCBI Taxonomy" id="2582783"/>
    <lineage>
        <taxon>Eukaryota</taxon>
        <taxon>Fungi</taxon>
        <taxon>Dikarya</taxon>
        <taxon>Ascomycota</taxon>
        <taxon>Pezizomycotina</taxon>
        <taxon>Eurotiomycetes</taxon>
        <taxon>Eurotiomycetidae</taxon>
        <taxon>Eurotiales</taxon>
        <taxon>Aspergillaceae</taxon>
        <taxon>Aspergillus</taxon>
        <taxon>Aspergillus subgen. Circumdati</taxon>
    </lineage>
</organism>
<dbReference type="Proteomes" id="UP001194746">
    <property type="component" value="Unassembled WGS sequence"/>
</dbReference>
<keyword evidence="2" id="KW-0813">Transport</keyword>
<proteinExistence type="predicted"/>
<dbReference type="GO" id="GO:0016020">
    <property type="term" value="C:membrane"/>
    <property type="evidence" value="ECO:0007669"/>
    <property type="project" value="UniProtKB-SubCell"/>
</dbReference>
<accession>A0AAD4CBZ6</accession>
<name>A0AAD4CBZ6_ASPNN</name>
<comment type="subcellular location">
    <subcellularLocation>
        <location evidence="1">Membrane</location>
        <topology evidence="1">Multi-pass membrane protein</topology>
    </subcellularLocation>
</comment>
<protein>
    <submittedName>
        <fullName evidence="7">Uncharacterized protein</fullName>
    </submittedName>
</protein>
<feature type="transmembrane region" description="Helical" evidence="6">
    <location>
        <begin position="70"/>
        <end position="89"/>
    </location>
</feature>
<evidence type="ECO:0000256" key="3">
    <source>
        <dbReference type="ARBA" id="ARBA00022692"/>
    </source>
</evidence>
<keyword evidence="3 6" id="KW-0812">Transmembrane</keyword>
<feature type="transmembrane region" description="Helical" evidence="6">
    <location>
        <begin position="101"/>
        <end position="117"/>
    </location>
</feature>
<dbReference type="GO" id="GO:0022857">
    <property type="term" value="F:transmembrane transporter activity"/>
    <property type="evidence" value="ECO:0007669"/>
    <property type="project" value="InterPro"/>
</dbReference>
<keyword evidence="5 6" id="KW-0472">Membrane</keyword>
<reference evidence="7" key="1">
    <citation type="journal article" date="2019" name="Beilstein J. Org. Chem.">
        <title>Nanangenines: drimane sesquiterpenoids as the dominant metabolite cohort of a novel Australian fungus, Aspergillus nanangensis.</title>
        <authorList>
            <person name="Lacey H.J."/>
            <person name="Gilchrist C.L.M."/>
            <person name="Crombie A."/>
            <person name="Kalaitzis J.A."/>
            <person name="Vuong D."/>
            <person name="Rutledge P.J."/>
            <person name="Turner P."/>
            <person name="Pitt J.I."/>
            <person name="Lacey E."/>
            <person name="Chooi Y.H."/>
            <person name="Piggott A.M."/>
        </authorList>
    </citation>
    <scope>NUCLEOTIDE SEQUENCE</scope>
    <source>
        <strain evidence="7">MST-FP2251</strain>
    </source>
</reference>
<gene>
    <name evidence="7" type="ORF">FE257_003064</name>
</gene>
<evidence type="ECO:0000256" key="6">
    <source>
        <dbReference type="SAM" id="Phobius"/>
    </source>
</evidence>
<evidence type="ECO:0000313" key="8">
    <source>
        <dbReference type="Proteomes" id="UP001194746"/>
    </source>
</evidence>
<dbReference type="Gene3D" id="1.20.1740.10">
    <property type="entry name" value="Amino acid/polyamine transporter I"/>
    <property type="match status" value="1"/>
</dbReference>
<dbReference type="Pfam" id="PF13520">
    <property type="entry name" value="AA_permease_2"/>
    <property type="match status" value="1"/>
</dbReference>
<dbReference type="PANTHER" id="PTHR45649">
    <property type="entry name" value="AMINO-ACID PERMEASE BAT1"/>
    <property type="match status" value="1"/>
</dbReference>
<dbReference type="PANTHER" id="PTHR45649:SF11">
    <property type="entry name" value="TRANSPORTER, PUTATIVE (EUROFUNG)-RELATED"/>
    <property type="match status" value="1"/>
</dbReference>